<dbReference type="PRINTS" id="PR00081">
    <property type="entry name" value="GDHRDH"/>
</dbReference>
<reference evidence="4" key="1">
    <citation type="journal article" date="2017" name="Biotechnol. Biofuels">
        <title>Evaluation of environmental bacterial communities as a factor affecting the growth of duckweed Lemna minor.</title>
        <authorList>
            <person name="Ishizawa H."/>
            <person name="Kuroda M."/>
            <person name="Morikawa M."/>
            <person name="Ike M."/>
        </authorList>
    </citation>
    <scope>NUCLEOTIDE SEQUENCE [LARGE SCALE GENOMIC DNA]</scope>
    <source>
        <strain evidence="4">H3</strain>
    </source>
</reference>
<dbReference type="EC" id="1.1.1.100" evidence="3"/>
<dbReference type="PANTHER" id="PTHR43477">
    <property type="entry name" value="DIHYDROANTICAPSIN 7-DEHYDROGENASE"/>
    <property type="match status" value="1"/>
</dbReference>
<protein>
    <submittedName>
        <fullName evidence="3">3-oxoacyl-[acyl-carrier protein] reductase</fullName>
        <ecNumber evidence="3">1.1.1.100</ecNumber>
    </submittedName>
</protein>
<evidence type="ECO:0000313" key="4">
    <source>
        <dbReference type="Proteomes" id="UP000198290"/>
    </source>
</evidence>
<evidence type="ECO:0000313" key="3">
    <source>
        <dbReference type="EMBL" id="BBF86385.1"/>
    </source>
</evidence>
<dbReference type="FunFam" id="3.40.50.720:FF:000084">
    <property type="entry name" value="Short-chain dehydrogenase reductase"/>
    <property type="match status" value="1"/>
</dbReference>
<evidence type="ECO:0000256" key="2">
    <source>
        <dbReference type="ARBA" id="ARBA00023002"/>
    </source>
</evidence>
<keyword evidence="2 3" id="KW-0560">Oxidoreductase</keyword>
<dbReference type="InterPro" id="IPR051122">
    <property type="entry name" value="SDR_DHRS6-like"/>
</dbReference>
<dbReference type="PANTHER" id="PTHR43477:SF1">
    <property type="entry name" value="DIHYDROANTICAPSIN 7-DEHYDROGENASE"/>
    <property type="match status" value="1"/>
</dbReference>
<name>A0A3G9GFZ9_9NEIS</name>
<dbReference type="InterPro" id="IPR036291">
    <property type="entry name" value="NAD(P)-bd_dom_sf"/>
</dbReference>
<dbReference type="PRINTS" id="PR00080">
    <property type="entry name" value="SDRFAMILY"/>
</dbReference>
<proteinExistence type="inferred from homology"/>
<dbReference type="STRING" id="332411.VI06_07855"/>
<dbReference type="AlphaFoldDB" id="A0A3G9GFZ9"/>
<keyword evidence="4" id="KW-1185">Reference proteome</keyword>
<gene>
    <name evidence="3" type="ORF">DLM_2784</name>
</gene>
<dbReference type="Proteomes" id="UP000198290">
    <property type="component" value="Chromosome"/>
</dbReference>
<dbReference type="Pfam" id="PF13561">
    <property type="entry name" value="adh_short_C2"/>
    <property type="match status" value="1"/>
</dbReference>
<accession>A0A3G9GFZ9</accession>
<dbReference type="Gene3D" id="3.40.50.720">
    <property type="entry name" value="NAD(P)-binding Rossmann-like Domain"/>
    <property type="match status" value="1"/>
</dbReference>
<reference evidence="4" key="3">
    <citation type="journal article" date="2017" name="Plant Physiol. Biochem.">
        <title>Differential oxidative and antioxidative response of duckweed Lemna minor toward plant growth promoting/inhibiting bacteria.</title>
        <authorList>
            <person name="Ishizawa H."/>
            <person name="Kuroda M."/>
            <person name="Morikawa M."/>
            <person name="Ike M."/>
        </authorList>
    </citation>
    <scope>NUCLEOTIDE SEQUENCE [LARGE SCALE GENOMIC DNA]</scope>
    <source>
        <strain evidence="4">H3</strain>
    </source>
</reference>
<dbReference type="EMBL" id="AP018823">
    <property type="protein sequence ID" value="BBF86385.1"/>
    <property type="molecule type" value="Genomic_DNA"/>
</dbReference>
<dbReference type="SUPFAM" id="SSF51735">
    <property type="entry name" value="NAD(P)-binding Rossmann-fold domains"/>
    <property type="match status" value="1"/>
</dbReference>
<comment type="similarity">
    <text evidence="1">Belongs to the short-chain dehydrogenases/reductases (SDR) family.</text>
</comment>
<evidence type="ECO:0000256" key="1">
    <source>
        <dbReference type="ARBA" id="ARBA00006484"/>
    </source>
</evidence>
<reference evidence="3 4" key="2">
    <citation type="journal article" date="2017" name="Genome Announc.">
        <title>Draft genome sequence of Aquitalea magnusonii strain H3, a plant growth-promoting bacterium of duckweed Lemna minor.</title>
        <authorList>
            <person name="Ishizawa H."/>
            <person name="Kuroda M."/>
            <person name="Ike M."/>
        </authorList>
    </citation>
    <scope>NUCLEOTIDE SEQUENCE [LARGE SCALE GENOMIC DNA]</scope>
    <source>
        <strain evidence="3 4">H3</strain>
    </source>
</reference>
<dbReference type="CDD" id="cd05233">
    <property type="entry name" value="SDR_c"/>
    <property type="match status" value="1"/>
</dbReference>
<dbReference type="InterPro" id="IPR002347">
    <property type="entry name" value="SDR_fam"/>
</dbReference>
<organism evidence="3 4">
    <name type="scientific">Aquitalea magnusonii</name>
    <dbReference type="NCBI Taxonomy" id="332411"/>
    <lineage>
        <taxon>Bacteria</taxon>
        <taxon>Pseudomonadati</taxon>
        <taxon>Pseudomonadota</taxon>
        <taxon>Betaproteobacteria</taxon>
        <taxon>Neisseriales</taxon>
        <taxon>Chromobacteriaceae</taxon>
        <taxon>Aquitalea</taxon>
    </lineage>
</organism>
<sequence>MRLAAEGQPLVLVDIDATGLARMAEALPRNLPHRLVIGSVADRATADAAAVAAQELGGAHGLSHNAGIQRYGSALDTSQQCWDEVMATNLGAAFLLAQALLPQLIAKRGALVFMASVQGLATQRNVAAYTASKHGLIGLSKSIAVDFASQGVRSNAIAPGSIDTPMLRDAIASAPSPAALRKEIDTMHPLGRAGHASEVAELVAFLLSDRATFITGEVIRIDGGLLALIGGSPLQD</sequence>
<dbReference type="KEGG" id="amah:DLM_2784"/>
<dbReference type="PROSITE" id="PS00061">
    <property type="entry name" value="ADH_SHORT"/>
    <property type="match status" value="1"/>
</dbReference>
<dbReference type="GO" id="GO:0004316">
    <property type="term" value="F:3-oxoacyl-[acyl-carrier-protein] reductase (NADPH) activity"/>
    <property type="evidence" value="ECO:0007669"/>
    <property type="project" value="UniProtKB-EC"/>
</dbReference>
<dbReference type="InterPro" id="IPR020904">
    <property type="entry name" value="Sc_DH/Rdtase_CS"/>
</dbReference>